<dbReference type="Proteomes" id="UP001234798">
    <property type="component" value="Plasmid unnamed"/>
</dbReference>
<dbReference type="EMBL" id="CP132977">
    <property type="protein sequence ID" value="WMD24040.1"/>
    <property type="molecule type" value="Genomic_DNA"/>
</dbReference>
<geneLocation type="plasmid" evidence="2 3">
    <name>unnamed</name>
</geneLocation>
<keyword evidence="2" id="KW-0614">Plasmid</keyword>
<evidence type="ECO:0000256" key="1">
    <source>
        <dbReference type="SAM" id="Phobius"/>
    </source>
</evidence>
<protein>
    <submittedName>
        <fullName evidence="2">Uncharacterized protein</fullName>
    </submittedName>
</protein>
<feature type="transmembrane region" description="Helical" evidence="1">
    <location>
        <begin position="19"/>
        <end position="40"/>
    </location>
</feature>
<proteinExistence type="predicted"/>
<keyword evidence="1" id="KW-0472">Membrane</keyword>
<accession>A0ABY9MAZ8</accession>
<organism evidence="2 3">
    <name type="scientific">Achromobacter seleniivolatilans</name>
    <dbReference type="NCBI Taxonomy" id="3047478"/>
    <lineage>
        <taxon>Bacteria</taxon>
        <taxon>Pseudomonadati</taxon>
        <taxon>Pseudomonadota</taxon>
        <taxon>Betaproteobacteria</taxon>
        <taxon>Burkholderiales</taxon>
        <taxon>Alcaligenaceae</taxon>
        <taxon>Achromobacter</taxon>
    </lineage>
</organism>
<gene>
    <name evidence="2" type="ORF">RAS12_30885</name>
</gene>
<keyword evidence="1" id="KW-1133">Transmembrane helix</keyword>
<feature type="transmembrane region" description="Helical" evidence="1">
    <location>
        <begin position="80"/>
        <end position="99"/>
    </location>
</feature>
<evidence type="ECO:0000313" key="3">
    <source>
        <dbReference type="Proteomes" id="UP001234798"/>
    </source>
</evidence>
<reference evidence="2 3" key="1">
    <citation type="submission" date="2023-08" db="EMBL/GenBank/DDBJ databases">
        <title>Achromobacter seleniivolatilans sp. nov., isolated from seleniferous soil.</title>
        <authorList>
            <person name="Zhang S."/>
            <person name="Li K."/>
            <person name="Peng J."/>
            <person name="Zhao Q."/>
            <person name="Wang H."/>
            <person name="Guo Y."/>
        </authorList>
    </citation>
    <scope>NUCLEOTIDE SEQUENCE [LARGE SCALE GENOMIC DNA]</scope>
    <source>
        <strain evidence="2 3">R39</strain>
        <plasmid evidence="2 3">unnamed</plasmid>
    </source>
</reference>
<keyword evidence="3" id="KW-1185">Reference proteome</keyword>
<name>A0ABY9MAZ8_9BURK</name>
<dbReference type="RefSeq" id="WP_306952046.1">
    <property type="nucleotide sequence ID" value="NZ_CP132977.1"/>
</dbReference>
<keyword evidence="1" id="KW-0812">Transmembrane</keyword>
<evidence type="ECO:0000313" key="2">
    <source>
        <dbReference type="EMBL" id="WMD24040.1"/>
    </source>
</evidence>
<sequence length="192" mass="20857">MLDTLIAILHYHLQNTPSIAGGVIVLGVIGLFGFITHYGWTSRPARKERHLREAWPVEAITAPHSTATTSGMTFGLKRRTWAYVGKSSLLAAAVFAAYYTGLMVGRIESAQPVLQTTDRHQIRTAVALYVASHSVQLGEPTMVSARSAVVSVHRNWDTSDIGCDVLASKMLVPGSETLGVWFVSADKCSMSR</sequence>